<keyword evidence="3" id="KW-1185">Reference proteome</keyword>
<proteinExistence type="predicted"/>
<dbReference type="PANTHER" id="PTHR22916:SF67">
    <property type="entry name" value="COLANIC ACID BIOSYNTHESIS GLYCOSYL TRANSFERASE WCAE-RELATED"/>
    <property type="match status" value="1"/>
</dbReference>
<dbReference type="Gene3D" id="3.90.550.10">
    <property type="entry name" value="Spore Coat Polysaccharide Biosynthesis Protein SpsA, Chain A"/>
    <property type="match status" value="1"/>
</dbReference>
<reference evidence="2" key="1">
    <citation type="submission" date="2019-08" db="EMBL/GenBank/DDBJ databases">
        <title>Comparative genome analysis confer to the adaptation heavy metal polluted environment.</title>
        <authorList>
            <person name="Li Y."/>
        </authorList>
    </citation>
    <scope>NUCLEOTIDE SEQUENCE [LARGE SCALE GENOMIC DNA]</scope>
    <source>
        <strain evidence="2">P1</strain>
    </source>
</reference>
<dbReference type="Proteomes" id="UP000251402">
    <property type="component" value="Chromosome"/>
</dbReference>
<dbReference type="InterPro" id="IPR029044">
    <property type="entry name" value="Nucleotide-diphossugar_trans"/>
</dbReference>
<evidence type="ECO:0000313" key="3">
    <source>
        <dbReference type="Proteomes" id="UP000251402"/>
    </source>
</evidence>
<dbReference type="CDD" id="cd06433">
    <property type="entry name" value="GT_2_WfgS_like"/>
    <property type="match status" value="1"/>
</dbReference>
<dbReference type="EMBL" id="CP043450">
    <property type="protein sequence ID" value="QEM10530.1"/>
    <property type="molecule type" value="Genomic_DNA"/>
</dbReference>
<accession>A0A5C1HZE6</accession>
<evidence type="ECO:0000313" key="2">
    <source>
        <dbReference type="EMBL" id="QEM10530.1"/>
    </source>
</evidence>
<evidence type="ECO:0000259" key="1">
    <source>
        <dbReference type="Pfam" id="PF00535"/>
    </source>
</evidence>
<organism evidence="2 3">
    <name type="scientific">Mucilaginibacter rubeus</name>
    <dbReference type="NCBI Taxonomy" id="2027860"/>
    <lineage>
        <taxon>Bacteria</taxon>
        <taxon>Pseudomonadati</taxon>
        <taxon>Bacteroidota</taxon>
        <taxon>Sphingobacteriia</taxon>
        <taxon>Sphingobacteriales</taxon>
        <taxon>Sphingobacteriaceae</taxon>
        <taxon>Mucilaginibacter</taxon>
    </lineage>
</organism>
<dbReference type="GO" id="GO:0016758">
    <property type="term" value="F:hexosyltransferase activity"/>
    <property type="evidence" value="ECO:0007669"/>
    <property type="project" value="UniProtKB-ARBA"/>
</dbReference>
<dbReference type="RefSeq" id="WP_112566440.1">
    <property type="nucleotide sequence ID" value="NZ_CP043450.1"/>
</dbReference>
<protein>
    <submittedName>
        <fullName evidence="2">Glycosyltransferase</fullName>
    </submittedName>
</protein>
<dbReference type="PANTHER" id="PTHR22916">
    <property type="entry name" value="GLYCOSYLTRANSFERASE"/>
    <property type="match status" value="1"/>
</dbReference>
<dbReference type="KEGG" id="mrub:DEO27_010995"/>
<dbReference type="Pfam" id="PF00535">
    <property type="entry name" value="Glycos_transf_2"/>
    <property type="match status" value="1"/>
</dbReference>
<dbReference type="OrthoDB" id="9788101at2"/>
<sequence>MQSEKKPLITVITATYNSLDIIERCINSVLSQTYKNVEHVIVDGASKDGTVDILKKYGSETTKWISEPDTGVYDAWNKGIDLSKGDWILFIGADDALYEDAIENYVEYLNNNDNTYDFVSSRIHITNSKNKVIRTLGWAWDWRSSRKRNNIAHPGSFHSKSLFAKYGKYNTEYGIVGDYELLLRGRDEMKAGFMDKVTVRMEVGGISDSYRVYLETYKAITRTGKLNKIVAGLDILKEYSKFLIRRAFRSVGINIALKK</sequence>
<feature type="domain" description="Glycosyltransferase 2-like" evidence="1">
    <location>
        <begin position="10"/>
        <end position="147"/>
    </location>
</feature>
<dbReference type="SUPFAM" id="SSF53448">
    <property type="entry name" value="Nucleotide-diphospho-sugar transferases"/>
    <property type="match status" value="1"/>
</dbReference>
<dbReference type="AlphaFoldDB" id="A0A5C1HZE6"/>
<dbReference type="InterPro" id="IPR001173">
    <property type="entry name" value="Glyco_trans_2-like"/>
</dbReference>
<gene>
    <name evidence="2" type="ORF">DEO27_010995</name>
</gene>
<name>A0A5C1HZE6_9SPHI</name>